<organism evidence="3 4">
    <name type="scientific">Embleya hyalina</name>
    <dbReference type="NCBI Taxonomy" id="516124"/>
    <lineage>
        <taxon>Bacteria</taxon>
        <taxon>Bacillati</taxon>
        <taxon>Actinomycetota</taxon>
        <taxon>Actinomycetes</taxon>
        <taxon>Kitasatosporales</taxon>
        <taxon>Streptomycetaceae</taxon>
        <taxon>Embleya</taxon>
    </lineage>
</organism>
<dbReference type="InterPro" id="IPR014145">
    <property type="entry name" value="LigD_pol_dom"/>
</dbReference>
<gene>
    <name evidence="3" type="ORF">EHYA_05639</name>
</gene>
<protein>
    <submittedName>
        <fullName evidence="3">ATP-dependent DNA ligase</fullName>
    </submittedName>
</protein>
<dbReference type="PANTHER" id="PTHR42705:SF3">
    <property type="entry name" value="ATP-DEPENDENT DNA LIGASE"/>
    <property type="match status" value="1"/>
</dbReference>
<feature type="domain" description="DNA ligase D polymerase" evidence="2">
    <location>
        <begin position="30"/>
        <end position="281"/>
    </location>
</feature>
<dbReference type="Proteomes" id="UP000286931">
    <property type="component" value="Unassembled WGS sequence"/>
</dbReference>
<proteinExistence type="predicted"/>
<evidence type="ECO:0000256" key="1">
    <source>
        <dbReference type="SAM" id="MobiDB-lite"/>
    </source>
</evidence>
<sequence>MSEAEEFEIDGRSVRVSSVDKVYYPERGFTKGDLVRYLIAVGGGMLRGLRDRPTTLQRFVHGVTGESFFQKRVPKNLPEWIPTARITFPSGRFADEMAPDTVAALVWAANLGTLTFHPWPVRRTDTEHPDELRIDLDPQPGTDFADAIHAAHAMREVLDEYGFTAWPKTSGGRGLHLYVPIRPDWEFTEVRRAVIALARELEARMPDRVTTAWWKEERGERIFVDYNQMARDRTIAAAYSPRPTVRATVSAPLTWDEVDDAHPDDFDLGSMPPRYARLGDVHADMAEHAFDLRPALELADRQARDHGVGDLPYPPDHPKMPGEPPRVQPSRAREH</sequence>
<dbReference type="NCBIfam" id="TIGR02778">
    <property type="entry name" value="ligD_pol"/>
    <property type="match status" value="1"/>
</dbReference>
<keyword evidence="3" id="KW-0436">Ligase</keyword>
<dbReference type="GO" id="GO:0016874">
    <property type="term" value="F:ligase activity"/>
    <property type="evidence" value="ECO:0007669"/>
    <property type="project" value="UniProtKB-KW"/>
</dbReference>
<evidence type="ECO:0000313" key="4">
    <source>
        <dbReference type="Proteomes" id="UP000286931"/>
    </source>
</evidence>
<name>A0A401YTN9_9ACTN</name>
<reference evidence="3 4" key="1">
    <citation type="submission" date="2018-12" db="EMBL/GenBank/DDBJ databases">
        <title>Draft genome sequence of Embleya hyalina NBRC 13850T.</title>
        <authorList>
            <person name="Komaki H."/>
            <person name="Hosoyama A."/>
            <person name="Kimura A."/>
            <person name="Ichikawa N."/>
            <person name="Tamura T."/>
        </authorList>
    </citation>
    <scope>NUCLEOTIDE SEQUENCE [LARGE SCALE GENOMIC DNA]</scope>
    <source>
        <strain evidence="3 4">NBRC 13850</strain>
    </source>
</reference>
<evidence type="ECO:0000259" key="2">
    <source>
        <dbReference type="Pfam" id="PF21686"/>
    </source>
</evidence>
<dbReference type="Pfam" id="PF21686">
    <property type="entry name" value="LigD_Prim-Pol"/>
    <property type="match status" value="1"/>
</dbReference>
<comment type="caution">
    <text evidence="3">The sequence shown here is derived from an EMBL/GenBank/DDBJ whole genome shotgun (WGS) entry which is preliminary data.</text>
</comment>
<dbReference type="OrthoDB" id="4296267at2"/>
<dbReference type="Gene3D" id="3.90.920.10">
    <property type="entry name" value="DNA primase, PRIM domain"/>
    <property type="match status" value="1"/>
</dbReference>
<dbReference type="CDD" id="cd04865">
    <property type="entry name" value="LigD_Pol_like_2"/>
    <property type="match status" value="1"/>
</dbReference>
<dbReference type="PANTHER" id="PTHR42705">
    <property type="entry name" value="BIFUNCTIONAL NON-HOMOLOGOUS END JOINING PROTEIN LIGD"/>
    <property type="match status" value="1"/>
</dbReference>
<dbReference type="EMBL" id="BIFH01000026">
    <property type="protein sequence ID" value="GCD97939.1"/>
    <property type="molecule type" value="Genomic_DNA"/>
</dbReference>
<feature type="region of interest" description="Disordered" evidence="1">
    <location>
        <begin position="303"/>
        <end position="335"/>
    </location>
</feature>
<dbReference type="RefSeq" id="WP_126639887.1">
    <property type="nucleotide sequence ID" value="NZ_BIFH01000026.1"/>
</dbReference>
<evidence type="ECO:0000313" key="3">
    <source>
        <dbReference type="EMBL" id="GCD97939.1"/>
    </source>
</evidence>
<dbReference type="AlphaFoldDB" id="A0A401YTN9"/>
<accession>A0A401YTN9</accession>
<keyword evidence="4" id="KW-1185">Reference proteome</keyword>
<dbReference type="InterPro" id="IPR052171">
    <property type="entry name" value="NHEJ_LigD"/>
</dbReference>